<dbReference type="GO" id="GO:0016747">
    <property type="term" value="F:acyltransferase activity, transferring groups other than amino-acyl groups"/>
    <property type="evidence" value="ECO:0007669"/>
    <property type="project" value="InterPro"/>
</dbReference>
<dbReference type="InterPro" id="IPR016181">
    <property type="entry name" value="Acyl_CoA_acyltransferase"/>
</dbReference>
<dbReference type="Pfam" id="PF00583">
    <property type="entry name" value="Acetyltransf_1"/>
    <property type="match status" value="1"/>
</dbReference>
<dbReference type="InterPro" id="IPR000182">
    <property type="entry name" value="GNAT_dom"/>
</dbReference>
<reference evidence="4 5" key="1">
    <citation type="submission" date="2017-05" db="EMBL/GenBank/DDBJ databases">
        <authorList>
            <person name="Song R."/>
            <person name="Chenine A.L."/>
            <person name="Ruprecht R.M."/>
        </authorList>
    </citation>
    <scope>NUCLEOTIDE SEQUENCE [LARGE SCALE GENOMIC DNA]</scope>
    <source>
        <strain evidence="4 5">CECT 8898</strain>
    </source>
</reference>
<proteinExistence type="predicted"/>
<evidence type="ECO:0000313" key="4">
    <source>
        <dbReference type="EMBL" id="SMX48558.1"/>
    </source>
</evidence>
<dbReference type="Proteomes" id="UP000207598">
    <property type="component" value="Unassembled WGS sequence"/>
</dbReference>
<dbReference type="PANTHER" id="PTHR43877">
    <property type="entry name" value="AMINOALKYLPHOSPHONATE N-ACETYLTRANSFERASE-RELATED-RELATED"/>
    <property type="match status" value="1"/>
</dbReference>
<protein>
    <submittedName>
        <fullName evidence="4">Acetyltransferase (GNAT) family protein</fullName>
    </submittedName>
</protein>
<dbReference type="RefSeq" id="WP_094022749.1">
    <property type="nucleotide sequence ID" value="NZ_FXYF01000013.1"/>
</dbReference>
<dbReference type="CDD" id="cd04301">
    <property type="entry name" value="NAT_SF"/>
    <property type="match status" value="1"/>
</dbReference>
<evidence type="ECO:0000256" key="2">
    <source>
        <dbReference type="ARBA" id="ARBA00023315"/>
    </source>
</evidence>
<accession>A0A238L0V4</accession>
<evidence type="ECO:0000313" key="5">
    <source>
        <dbReference type="Proteomes" id="UP000207598"/>
    </source>
</evidence>
<dbReference type="Gene3D" id="3.40.630.30">
    <property type="match status" value="1"/>
</dbReference>
<sequence length="153" mass="15847">MRIDEVTPATLPLLEQGLRALADDLGDAYALTSGALRAGLFGPRPACRGLVAADGDAVGGVVLFSPLMSTSLGGPGAYVSDLWVSAARRGTGLGRALLAEVARHGGARFLRVAVYDDSPGAARFYARLGFAPKPGEGMLFMTGTALDALREER</sequence>
<gene>
    <name evidence="4" type="ORF">MAA8898_03993</name>
</gene>
<evidence type="ECO:0000256" key="1">
    <source>
        <dbReference type="ARBA" id="ARBA00022679"/>
    </source>
</evidence>
<dbReference type="PROSITE" id="PS51186">
    <property type="entry name" value="GNAT"/>
    <property type="match status" value="1"/>
</dbReference>
<dbReference type="SUPFAM" id="SSF55729">
    <property type="entry name" value="Acyl-CoA N-acyltransferases (Nat)"/>
    <property type="match status" value="1"/>
</dbReference>
<feature type="domain" description="N-acetyltransferase" evidence="3">
    <location>
        <begin position="1"/>
        <end position="153"/>
    </location>
</feature>
<organism evidence="4 5">
    <name type="scientific">Maliponia aquimaris</name>
    <dbReference type="NCBI Taxonomy" id="1673631"/>
    <lineage>
        <taxon>Bacteria</taxon>
        <taxon>Pseudomonadati</taxon>
        <taxon>Pseudomonadota</taxon>
        <taxon>Alphaproteobacteria</taxon>
        <taxon>Rhodobacterales</taxon>
        <taxon>Paracoccaceae</taxon>
        <taxon>Maliponia</taxon>
    </lineage>
</organism>
<name>A0A238L0V4_9RHOB</name>
<dbReference type="EMBL" id="FXYF01000013">
    <property type="protein sequence ID" value="SMX48558.1"/>
    <property type="molecule type" value="Genomic_DNA"/>
</dbReference>
<keyword evidence="5" id="KW-1185">Reference proteome</keyword>
<dbReference type="OrthoDB" id="9805924at2"/>
<dbReference type="InterPro" id="IPR050832">
    <property type="entry name" value="Bact_Acetyltransf"/>
</dbReference>
<evidence type="ECO:0000259" key="3">
    <source>
        <dbReference type="PROSITE" id="PS51186"/>
    </source>
</evidence>
<dbReference type="AlphaFoldDB" id="A0A238L0V4"/>
<keyword evidence="1 4" id="KW-0808">Transferase</keyword>
<keyword evidence="2" id="KW-0012">Acyltransferase</keyword>